<feature type="non-terminal residue" evidence="1">
    <location>
        <position position="1"/>
    </location>
</feature>
<sequence length="69" mass="7722">YLIGSIVSNGLQGVFVEKPSDNYTVTFIRQNSNLSWAVISTQNLVLTEGTWDVYYPVLGDITTVKIRLL</sequence>
<protein>
    <submittedName>
        <fullName evidence="1">Uncharacterized protein</fullName>
    </submittedName>
</protein>
<comment type="caution">
    <text evidence="1">The sequence shown here is derived from an EMBL/GenBank/DDBJ whole genome shotgun (WGS) entry which is preliminary data.</text>
</comment>
<reference evidence="1" key="1">
    <citation type="journal article" date="2015" name="Nature">
        <title>Complex archaea that bridge the gap between prokaryotes and eukaryotes.</title>
        <authorList>
            <person name="Spang A."/>
            <person name="Saw J.H."/>
            <person name="Jorgensen S.L."/>
            <person name="Zaremba-Niedzwiedzka K."/>
            <person name="Martijn J."/>
            <person name="Lind A.E."/>
            <person name="van Eijk R."/>
            <person name="Schleper C."/>
            <person name="Guy L."/>
            <person name="Ettema T.J."/>
        </authorList>
    </citation>
    <scope>NUCLEOTIDE SEQUENCE</scope>
</reference>
<evidence type="ECO:0000313" key="1">
    <source>
        <dbReference type="EMBL" id="KKM79138.1"/>
    </source>
</evidence>
<dbReference type="EMBL" id="LAZR01008379">
    <property type="protein sequence ID" value="KKM79138.1"/>
    <property type="molecule type" value="Genomic_DNA"/>
</dbReference>
<dbReference type="AlphaFoldDB" id="A0A0F9KAY8"/>
<accession>A0A0F9KAY8</accession>
<gene>
    <name evidence="1" type="ORF">LCGC14_1352840</name>
</gene>
<proteinExistence type="predicted"/>
<organism evidence="1">
    <name type="scientific">marine sediment metagenome</name>
    <dbReference type="NCBI Taxonomy" id="412755"/>
    <lineage>
        <taxon>unclassified sequences</taxon>
        <taxon>metagenomes</taxon>
        <taxon>ecological metagenomes</taxon>
    </lineage>
</organism>
<name>A0A0F9KAY8_9ZZZZ</name>